<keyword evidence="4 7" id="KW-0472">Membrane</keyword>
<evidence type="ECO:0000256" key="3">
    <source>
        <dbReference type="ARBA" id="ARBA00022989"/>
    </source>
</evidence>
<evidence type="ECO:0000256" key="4">
    <source>
        <dbReference type="ARBA" id="ARBA00023136"/>
    </source>
</evidence>
<dbReference type="GO" id="GO:0016020">
    <property type="term" value="C:membrane"/>
    <property type="evidence" value="ECO:0007669"/>
    <property type="project" value="UniProtKB-SubCell"/>
</dbReference>
<feature type="transmembrane region" description="Helical" evidence="7">
    <location>
        <begin position="32"/>
        <end position="51"/>
    </location>
</feature>
<keyword evidence="10" id="KW-1185">Reference proteome</keyword>
<name>A0A6A5WHQ4_9PLEO</name>
<comment type="similarity">
    <text evidence="5">Belongs to the SAT4 family.</text>
</comment>
<evidence type="ECO:0000256" key="6">
    <source>
        <dbReference type="SAM" id="MobiDB-lite"/>
    </source>
</evidence>
<protein>
    <recommendedName>
        <fullName evidence="8">Rhodopsin domain-containing protein</fullName>
    </recommendedName>
</protein>
<keyword evidence="3 7" id="KW-1133">Transmembrane helix</keyword>
<evidence type="ECO:0000256" key="1">
    <source>
        <dbReference type="ARBA" id="ARBA00004141"/>
    </source>
</evidence>
<dbReference type="Proteomes" id="UP000799779">
    <property type="component" value="Unassembled WGS sequence"/>
</dbReference>
<proteinExistence type="inferred from homology"/>
<feature type="transmembrane region" description="Helical" evidence="7">
    <location>
        <begin position="63"/>
        <end position="84"/>
    </location>
</feature>
<accession>A0A6A5WHQ4</accession>
<evidence type="ECO:0000313" key="10">
    <source>
        <dbReference type="Proteomes" id="UP000799779"/>
    </source>
</evidence>
<evidence type="ECO:0000313" key="9">
    <source>
        <dbReference type="EMBL" id="KAF2001363.1"/>
    </source>
</evidence>
<keyword evidence="2 7" id="KW-0812">Transmembrane</keyword>
<feature type="transmembrane region" description="Helical" evidence="7">
    <location>
        <begin position="146"/>
        <end position="167"/>
    </location>
</feature>
<feature type="transmembrane region" description="Helical" evidence="7">
    <location>
        <begin position="187"/>
        <end position="212"/>
    </location>
</feature>
<evidence type="ECO:0000256" key="5">
    <source>
        <dbReference type="ARBA" id="ARBA00038359"/>
    </source>
</evidence>
<dbReference type="PANTHER" id="PTHR33048">
    <property type="entry name" value="PTH11-LIKE INTEGRAL MEMBRANE PROTEIN (AFU_ORTHOLOGUE AFUA_5G11245)"/>
    <property type="match status" value="1"/>
</dbReference>
<dbReference type="InterPro" id="IPR052337">
    <property type="entry name" value="SAT4-like"/>
</dbReference>
<evidence type="ECO:0000259" key="8">
    <source>
        <dbReference type="Pfam" id="PF20684"/>
    </source>
</evidence>
<feature type="transmembrane region" description="Helical" evidence="7">
    <location>
        <begin position="110"/>
        <end position="134"/>
    </location>
</feature>
<evidence type="ECO:0000256" key="7">
    <source>
        <dbReference type="SAM" id="Phobius"/>
    </source>
</evidence>
<feature type="transmembrane region" description="Helical" evidence="7">
    <location>
        <begin position="224"/>
        <end position="245"/>
    </location>
</feature>
<gene>
    <name evidence="9" type="ORF">P154DRAFT_619388</name>
</gene>
<feature type="region of interest" description="Disordered" evidence="6">
    <location>
        <begin position="314"/>
        <end position="348"/>
    </location>
</feature>
<dbReference type="EMBL" id="ML977583">
    <property type="protein sequence ID" value="KAF2001363.1"/>
    <property type="molecule type" value="Genomic_DNA"/>
</dbReference>
<dbReference type="PANTHER" id="PTHR33048:SF131">
    <property type="entry name" value="INTEGRAL MEMBRANE PROTEIN"/>
    <property type="match status" value="1"/>
</dbReference>
<dbReference type="OrthoDB" id="5278984at2759"/>
<dbReference type="InterPro" id="IPR049326">
    <property type="entry name" value="Rhodopsin_dom_fungi"/>
</dbReference>
<feature type="domain" description="Rhodopsin" evidence="8">
    <location>
        <begin position="47"/>
        <end position="286"/>
    </location>
</feature>
<sequence length="362" mass="40105">MIPNRFLVGSLTIDLSELDLTDRRSNVASVRIANIILITLVGLIVGLRLFVRAYLLRKIFIDDVLIIIATIFTLVLSSVCLAATNHGLGTHVWLLGVAEIFATVKRCVQFLYVCQVFYACAIAFTKLSIIASYLRFVHDRFFRLTMFLTGLIVIGLWLTGIFVVIFQCSPVSGAWDFENPDRKCIDFIEYLYASSVISVAIDVVLCILPCPYLWKLKMPLKQRIILCLLFGIGLVACVAGIVRITKLDTLIALDVTFGSVLCLNLSVVECSLGIVCVSIPALRPLAGKIFPKAFRSNVSNHSSEKTPIAMGVQRSAAASIAPESRPESRPESNIIDSQEDPSKEYGYIRQDVEIDISYEERG</sequence>
<comment type="subcellular location">
    <subcellularLocation>
        <location evidence="1">Membrane</location>
        <topology evidence="1">Multi-pass membrane protein</topology>
    </subcellularLocation>
</comment>
<evidence type="ECO:0000256" key="2">
    <source>
        <dbReference type="ARBA" id="ARBA00022692"/>
    </source>
</evidence>
<feature type="transmembrane region" description="Helical" evidence="7">
    <location>
        <begin position="257"/>
        <end position="282"/>
    </location>
</feature>
<dbReference type="AlphaFoldDB" id="A0A6A5WHQ4"/>
<reference evidence="9" key="1">
    <citation type="journal article" date="2020" name="Stud. Mycol.">
        <title>101 Dothideomycetes genomes: a test case for predicting lifestyles and emergence of pathogens.</title>
        <authorList>
            <person name="Haridas S."/>
            <person name="Albert R."/>
            <person name="Binder M."/>
            <person name="Bloem J."/>
            <person name="Labutti K."/>
            <person name="Salamov A."/>
            <person name="Andreopoulos B."/>
            <person name="Baker S."/>
            <person name="Barry K."/>
            <person name="Bills G."/>
            <person name="Bluhm B."/>
            <person name="Cannon C."/>
            <person name="Castanera R."/>
            <person name="Culley D."/>
            <person name="Daum C."/>
            <person name="Ezra D."/>
            <person name="Gonzalez J."/>
            <person name="Henrissat B."/>
            <person name="Kuo A."/>
            <person name="Liang C."/>
            <person name="Lipzen A."/>
            <person name="Lutzoni F."/>
            <person name="Magnuson J."/>
            <person name="Mondo S."/>
            <person name="Nolan M."/>
            <person name="Ohm R."/>
            <person name="Pangilinan J."/>
            <person name="Park H.-J."/>
            <person name="Ramirez L."/>
            <person name="Alfaro M."/>
            <person name="Sun H."/>
            <person name="Tritt A."/>
            <person name="Yoshinaga Y."/>
            <person name="Zwiers L.-H."/>
            <person name="Turgeon B."/>
            <person name="Goodwin S."/>
            <person name="Spatafora J."/>
            <person name="Crous P."/>
            <person name="Grigoriev I."/>
        </authorList>
    </citation>
    <scope>NUCLEOTIDE SEQUENCE</scope>
    <source>
        <strain evidence="9">CBS 123094</strain>
    </source>
</reference>
<dbReference type="Pfam" id="PF20684">
    <property type="entry name" value="Fung_rhodopsin"/>
    <property type="match status" value="1"/>
</dbReference>
<organism evidence="9 10">
    <name type="scientific">Amniculicola lignicola CBS 123094</name>
    <dbReference type="NCBI Taxonomy" id="1392246"/>
    <lineage>
        <taxon>Eukaryota</taxon>
        <taxon>Fungi</taxon>
        <taxon>Dikarya</taxon>
        <taxon>Ascomycota</taxon>
        <taxon>Pezizomycotina</taxon>
        <taxon>Dothideomycetes</taxon>
        <taxon>Pleosporomycetidae</taxon>
        <taxon>Pleosporales</taxon>
        <taxon>Amniculicolaceae</taxon>
        <taxon>Amniculicola</taxon>
    </lineage>
</organism>